<dbReference type="EMBL" id="BAPV01000012">
    <property type="protein sequence ID" value="GBQ88918.1"/>
    <property type="molecule type" value="Genomic_DNA"/>
</dbReference>
<gene>
    <name evidence="1" type="ORF">AA0535_1662</name>
</gene>
<sequence length="244" mass="25871">MAFPVIPLPSVWDVPVMAGVPALLGQSIGNRVSASVSNLLGQEVANWQITSAAAQWGVFLNGTQILTSAHVLGVEHEVVYQVPSGPTENGGFVSYNKVKMPYVSRILLVCDGSESGTTISAGLTQVLGAITGSGPAFVRKGFFDTLEQVVADTNLYEIHMPERSYMSANIVGYRFRRTEREGITMPVAEIMLQEIRSGATQGYKNTSAQSVSAAVPVQSGQVQLQSLPSGAPDLAGIMDRISGL</sequence>
<organism evidence="1 2">
    <name type="scientific">Asaia krungthepensis NRIC 0535</name>
    <dbReference type="NCBI Taxonomy" id="1307925"/>
    <lineage>
        <taxon>Bacteria</taxon>
        <taxon>Pseudomonadati</taxon>
        <taxon>Pseudomonadota</taxon>
        <taxon>Alphaproteobacteria</taxon>
        <taxon>Acetobacterales</taxon>
        <taxon>Acetobacteraceae</taxon>
        <taxon>Asaia</taxon>
    </lineage>
</organism>
<reference evidence="1" key="1">
    <citation type="submission" date="2013-04" db="EMBL/GenBank/DDBJ databases">
        <title>The genome sequencing project of 58 acetic acid bacteria.</title>
        <authorList>
            <person name="Okamoto-Kainuma A."/>
            <person name="Ishikawa M."/>
            <person name="Umino S."/>
            <person name="Koizumi Y."/>
            <person name="Shiwa Y."/>
            <person name="Yoshikawa H."/>
            <person name="Matsutani M."/>
            <person name="Matsushita K."/>
        </authorList>
    </citation>
    <scope>NUCLEOTIDE SEQUENCE</scope>
    <source>
        <strain evidence="1">NRIC 0535</strain>
    </source>
</reference>
<proteinExistence type="predicted"/>
<evidence type="ECO:0000313" key="1">
    <source>
        <dbReference type="EMBL" id="GBQ88918.1"/>
    </source>
</evidence>
<protein>
    <submittedName>
        <fullName evidence="1">Uncharacterized protein</fullName>
    </submittedName>
</protein>
<evidence type="ECO:0000313" key="2">
    <source>
        <dbReference type="Proteomes" id="UP001062776"/>
    </source>
</evidence>
<keyword evidence="2" id="KW-1185">Reference proteome</keyword>
<dbReference type="Proteomes" id="UP001062776">
    <property type="component" value="Unassembled WGS sequence"/>
</dbReference>
<accession>A0ABQ0Q317</accession>
<dbReference type="RefSeq" id="WP_264815517.1">
    <property type="nucleotide sequence ID" value="NZ_BAPV01000012.1"/>
</dbReference>
<name>A0ABQ0Q317_9PROT</name>
<comment type="caution">
    <text evidence="1">The sequence shown here is derived from an EMBL/GenBank/DDBJ whole genome shotgun (WGS) entry which is preliminary data.</text>
</comment>